<organism evidence="1 2">
    <name type="scientific">Winogradskyella pelagia</name>
    <dbReference type="NCBI Taxonomy" id="2819984"/>
    <lineage>
        <taxon>Bacteria</taxon>
        <taxon>Pseudomonadati</taxon>
        <taxon>Bacteroidota</taxon>
        <taxon>Flavobacteriia</taxon>
        <taxon>Flavobacteriales</taxon>
        <taxon>Flavobacteriaceae</taxon>
        <taxon>Winogradskyella</taxon>
    </lineage>
</organism>
<name>A0ABS3T5C6_9FLAO</name>
<protein>
    <submittedName>
        <fullName evidence="1">Uncharacterized protein</fullName>
    </submittedName>
</protein>
<keyword evidence="2" id="KW-1185">Reference proteome</keyword>
<evidence type="ECO:0000313" key="2">
    <source>
        <dbReference type="Proteomes" id="UP000676776"/>
    </source>
</evidence>
<accession>A0ABS3T5C6</accession>
<proteinExistence type="predicted"/>
<dbReference type="EMBL" id="JAGEVF010000011">
    <property type="protein sequence ID" value="MBO3117634.1"/>
    <property type="molecule type" value="Genomic_DNA"/>
</dbReference>
<reference evidence="1 2" key="1">
    <citation type="submission" date="2021-03" db="EMBL/GenBank/DDBJ databases">
        <title>Winogradskyella sp. nov., isolated from costal sediment.</title>
        <authorList>
            <person name="Gao C."/>
        </authorList>
    </citation>
    <scope>NUCLEOTIDE SEQUENCE [LARGE SCALE GENOMIC DNA]</scope>
    <source>
        <strain evidence="1 2">DF17</strain>
    </source>
</reference>
<evidence type="ECO:0000313" key="1">
    <source>
        <dbReference type="EMBL" id="MBO3117634.1"/>
    </source>
</evidence>
<sequence length="299" mass="35542">MKKYFIFLIFCSLFSNSIKGQEWMRSLSVAQNLALVQDKMVLMVWEETTRYPYPVIVEDDKGRKLIVRDLFTDEYISPIIWDYFVPVIVSEDQYEDMYANLEEKRKQSYLEKFNDDSIKIMDVNGYILNASPSYDMYENISKIIQKYALHTEFINTELRNYRDKKDVYSGYYLASKYLDFAMLMEKNIRAEVIELAELYINDIHLLLDKTNTEEKPVIRQRLELLEIQKDLITDKPRPAIRKLKRMEKDGIEEANLTMYSFLFYTTNMCLDRPKEASAWKSNISSVNLKKSQKIINLNN</sequence>
<dbReference type="Proteomes" id="UP000676776">
    <property type="component" value="Unassembled WGS sequence"/>
</dbReference>
<gene>
    <name evidence="1" type="ORF">J4050_12830</name>
</gene>
<dbReference type="RefSeq" id="WP_208154991.1">
    <property type="nucleotide sequence ID" value="NZ_JAGEVF010000011.1"/>
</dbReference>
<comment type="caution">
    <text evidence="1">The sequence shown here is derived from an EMBL/GenBank/DDBJ whole genome shotgun (WGS) entry which is preliminary data.</text>
</comment>